<reference evidence="8" key="1">
    <citation type="journal article" date="2020" name="mSystems">
        <title>Genome- and Community-Level Interaction Insights into Carbon Utilization and Element Cycling Functions of Hydrothermarchaeota in Hydrothermal Sediment.</title>
        <authorList>
            <person name="Zhou Z."/>
            <person name="Liu Y."/>
            <person name="Xu W."/>
            <person name="Pan J."/>
            <person name="Luo Z.H."/>
            <person name="Li M."/>
        </authorList>
    </citation>
    <scope>NUCLEOTIDE SEQUENCE [LARGE SCALE GENOMIC DNA]</scope>
    <source>
        <strain evidence="8">SpSt-339</strain>
    </source>
</reference>
<keyword evidence="5" id="KW-1133">Transmembrane helix</keyword>
<dbReference type="PROSITE" id="PS50111">
    <property type="entry name" value="CHEMOTAXIS_TRANSDUC_2"/>
    <property type="match status" value="1"/>
</dbReference>
<dbReference type="InterPro" id="IPR000727">
    <property type="entry name" value="T_SNARE_dom"/>
</dbReference>
<dbReference type="EMBL" id="DSOK01000170">
    <property type="protein sequence ID" value="HEN14969.1"/>
    <property type="molecule type" value="Genomic_DNA"/>
</dbReference>
<gene>
    <name evidence="8" type="ORF">ENQ76_05800</name>
</gene>
<dbReference type="SMART" id="SM00283">
    <property type="entry name" value="MA"/>
    <property type="match status" value="1"/>
</dbReference>
<evidence type="ECO:0000256" key="4">
    <source>
        <dbReference type="PROSITE-ProRule" id="PRU00284"/>
    </source>
</evidence>
<protein>
    <submittedName>
        <fullName evidence="8">Methyl-accepting chemotaxis protein</fullName>
    </submittedName>
</protein>
<dbReference type="GO" id="GO:0007165">
    <property type="term" value="P:signal transduction"/>
    <property type="evidence" value="ECO:0007669"/>
    <property type="project" value="UniProtKB-KW"/>
</dbReference>
<keyword evidence="5" id="KW-0472">Membrane</keyword>
<keyword evidence="2" id="KW-0997">Cell inner membrane</keyword>
<dbReference type="PANTHER" id="PTHR32089:SF112">
    <property type="entry name" value="LYSOZYME-LIKE PROTEIN-RELATED"/>
    <property type="match status" value="1"/>
</dbReference>
<evidence type="ECO:0000256" key="1">
    <source>
        <dbReference type="ARBA" id="ARBA00004429"/>
    </source>
</evidence>
<sequence>MKLRSQLIVSFLGCGLVPLAALGVVSISTANRGMTAMEQDAQAGLEQSVKDHMVAVRDLKKRQIESYFEGLKKLVGDFAIRPALIKGVKELKAGFQSLRTEAGLTDMQVARRELLQYYNGDFAAEYRKRNDGRQPDCAAYVARLSDNAVAMQLAFLKDNLNPLGQKQRADRATAEVSYNQPHERIHPWMRSNVEFYGLYDLFLVDAESGDIIYSVFKETDFGTSLKNGPLSRTIIAEVYQQVCAANDRTAVALSDIKPYLPSYEAPASFIGAPMYDGDTLLGVVILQVPLDGLNNIVAERAGLGETGETVLVGSDWLPRCDTYRDPEHRTVVSAQLNPEKAMMKDDAIIKTVEKGETAVEILKADYIGNPVVAAYAPLKILGLNWALVAKKDTSEALASVQTMKATSTAAGSSLFWWTVGGGIMSALAVAGIAICIATRISRPIIAAAGTLSKSSEGLSATAAQLVSGAEEATNLSTSVSAAAEEMSANMTGVSASTEQMSANVRSVAAAIEEMTASIAEVAQNAERAAGVAQEAAVLTESSSVKIGQLGAAATEIGKVIEVIQDIAEQTNLLALNATIEAARAGEAGKGFAVVATEVKELAKQTATATDDIRSRIEAMQAATTEAVDAIGQIETVIRNVNDVSRTIASAVEEQRITTTEISRNVAETTAAVDTVTKNITESAMASREITQNMSKVDQASRQTAMGAASAKDAGEELLTLATDLRSLVEQVNRAPVTAA</sequence>
<evidence type="ECO:0000259" key="6">
    <source>
        <dbReference type="PROSITE" id="PS50111"/>
    </source>
</evidence>
<keyword evidence="5" id="KW-0812">Transmembrane</keyword>
<evidence type="ECO:0000313" key="8">
    <source>
        <dbReference type="EMBL" id="HEN14969.1"/>
    </source>
</evidence>
<dbReference type="SUPFAM" id="SSF58104">
    <property type="entry name" value="Methyl-accepting chemotaxis protein (MCP) signaling domain"/>
    <property type="match status" value="1"/>
</dbReference>
<evidence type="ECO:0000256" key="3">
    <source>
        <dbReference type="ARBA" id="ARBA00023224"/>
    </source>
</evidence>
<dbReference type="PANTHER" id="PTHR32089">
    <property type="entry name" value="METHYL-ACCEPTING CHEMOTAXIS PROTEIN MCPB"/>
    <property type="match status" value="1"/>
</dbReference>
<proteinExistence type="predicted"/>
<name>A0A7C2NX55_9PLAN</name>
<organism evidence="8">
    <name type="scientific">Schlesneria paludicola</name>
    <dbReference type="NCBI Taxonomy" id="360056"/>
    <lineage>
        <taxon>Bacteria</taxon>
        <taxon>Pseudomonadati</taxon>
        <taxon>Planctomycetota</taxon>
        <taxon>Planctomycetia</taxon>
        <taxon>Planctomycetales</taxon>
        <taxon>Planctomycetaceae</taxon>
        <taxon>Schlesneria</taxon>
    </lineage>
</organism>
<dbReference type="InterPro" id="IPR004089">
    <property type="entry name" value="MCPsignal_dom"/>
</dbReference>
<evidence type="ECO:0000256" key="2">
    <source>
        <dbReference type="ARBA" id="ARBA00022519"/>
    </source>
</evidence>
<evidence type="ECO:0000259" key="7">
    <source>
        <dbReference type="PROSITE" id="PS50192"/>
    </source>
</evidence>
<dbReference type="PROSITE" id="PS50192">
    <property type="entry name" value="T_SNARE"/>
    <property type="match status" value="1"/>
</dbReference>
<comment type="caution">
    <text evidence="8">The sequence shown here is derived from an EMBL/GenBank/DDBJ whole genome shotgun (WGS) entry which is preliminary data.</text>
</comment>
<feature type="transmembrane region" description="Helical" evidence="5">
    <location>
        <begin position="414"/>
        <end position="437"/>
    </location>
</feature>
<dbReference type="Pfam" id="PF00015">
    <property type="entry name" value="MCPsignal"/>
    <property type="match status" value="1"/>
</dbReference>
<evidence type="ECO:0000256" key="5">
    <source>
        <dbReference type="SAM" id="Phobius"/>
    </source>
</evidence>
<feature type="domain" description="Methyl-accepting transducer" evidence="6">
    <location>
        <begin position="475"/>
        <end position="697"/>
    </location>
</feature>
<keyword evidence="2" id="KW-1003">Cell membrane</keyword>
<dbReference type="GO" id="GO:0005886">
    <property type="term" value="C:plasma membrane"/>
    <property type="evidence" value="ECO:0007669"/>
    <property type="project" value="UniProtKB-SubCell"/>
</dbReference>
<dbReference type="Gene3D" id="3.30.450.20">
    <property type="entry name" value="PAS domain"/>
    <property type="match status" value="1"/>
</dbReference>
<keyword evidence="3 4" id="KW-0807">Transducer</keyword>
<dbReference type="Gene3D" id="1.10.287.950">
    <property type="entry name" value="Methyl-accepting chemotaxis protein"/>
    <property type="match status" value="1"/>
</dbReference>
<accession>A0A7C2NX55</accession>
<dbReference type="AlphaFoldDB" id="A0A7C2NX55"/>
<feature type="domain" description="T-SNARE coiled-coil homology" evidence="7">
    <location>
        <begin position="620"/>
        <end position="682"/>
    </location>
</feature>
<comment type="subcellular location">
    <subcellularLocation>
        <location evidence="1">Cell inner membrane</location>
        <topology evidence="1">Multi-pass membrane protein</topology>
    </subcellularLocation>
</comment>